<organism evidence="1 2">
    <name type="scientific">Candidatus Kaiserbacteria bacterium RIFCSPLOWO2_12_FULL_53_8</name>
    <dbReference type="NCBI Taxonomy" id="1798529"/>
    <lineage>
        <taxon>Bacteria</taxon>
        <taxon>Candidatus Kaiseribacteriota</taxon>
    </lineage>
</organism>
<dbReference type="EMBL" id="MFMQ01000026">
    <property type="protein sequence ID" value="OGG91959.1"/>
    <property type="molecule type" value="Genomic_DNA"/>
</dbReference>
<reference evidence="1 2" key="1">
    <citation type="journal article" date="2016" name="Nat. Commun.">
        <title>Thousands of microbial genomes shed light on interconnected biogeochemical processes in an aquifer system.</title>
        <authorList>
            <person name="Anantharaman K."/>
            <person name="Brown C.T."/>
            <person name="Hug L.A."/>
            <person name="Sharon I."/>
            <person name="Castelle C.J."/>
            <person name="Probst A.J."/>
            <person name="Thomas B.C."/>
            <person name="Singh A."/>
            <person name="Wilkins M.J."/>
            <person name="Karaoz U."/>
            <person name="Brodie E.L."/>
            <person name="Williams K.H."/>
            <person name="Hubbard S.S."/>
            <person name="Banfield J.F."/>
        </authorList>
    </citation>
    <scope>NUCLEOTIDE SEQUENCE [LARGE SCALE GENOMIC DNA]</scope>
</reference>
<dbReference type="InterPro" id="IPR027417">
    <property type="entry name" value="P-loop_NTPase"/>
</dbReference>
<evidence type="ECO:0000313" key="2">
    <source>
        <dbReference type="Proteomes" id="UP000178601"/>
    </source>
</evidence>
<protein>
    <recommendedName>
        <fullName evidence="3">DNA polymerase III subunit delta</fullName>
    </recommendedName>
</protein>
<sequence>MFSDQPIIGHERQRAELLHDIVSGTLTHAYLFSGKKHIGKFTMARWFAERILTHSCNNDREKESQSLLVHRNTHPDLLTLDTLWIDETCTDWNVIGRSSSAPQQHRAKAKAKTDTIGIDDVRALQERLYETPQGTHTICLIRSIERLHITAANALLKILEEPPSRVLFCFTTESLS</sequence>
<dbReference type="GO" id="GO:0006261">
    <property type="term" value="P:DNA-templated DNA replication"/>
    <property type="evidence" value="ECO:0007669"/>
    <property type="project" value="TreeGrafter"/>
</dbReference>
<dbReference type="PANTHER" id="PTHR11669">
    <property type="entry name" value="REPLICATION FACTOR C / DNA POLYMERASE III GAMMA-TAU SUBUNIT"/>
    <property type="match status" value="1"/>
</dbReference>
<dbReference type="SUPFAM" id="SSF52540">
    <property type="entry name" value="P-loop containing nucleoside triphosphate hydrolases"/>
    <property type="match status" value="1"/>
</dbReference>
<dbReference type="AlphaFoldDB" id="A0A1F6G1H1"/>
<proteinExistence type="predicted"/>
<dbReference type="InterPro" id="IPR050238">
    <property type="entry name" value="DNA_Rep/Repair_Clamp_Loader"/>
</dbReference>
<comment type="caution">
    <text evidence="1">The sequence shown here is derived from an EMBL/GenBank/DDBJ whole genome shotgun (WGS) entry which is preliminary data.</text>
</comment>
<evidence type="ECO:0008006" key="3">
    <source>
        <dbReference type="Google" id="ProtNLM"/>
    </source>
</evidence>
<dbReference type="PANTHER" id="PTHR11669:SF8">
    <property type="entry name" value="DNA POLYMERASE III SUBUNIT DELTA"/>
    <property type="match status" value="1"/>
</dbReference>
<dbReference type="Gene3D" id="3.40.50.300">
    <property type="entry name" value="P-loop containing nucleotide triphosphate hydrolases"/>
    <property type="match status" value="1"/>
</dbReference>
<name>A0A1F6G1H1_9BACT</name>
<gene>
    <name evidence="1" type="ORF">A3H16_01350</name>
</gene>
<dbReference type="Pfam" id="PF13177">
    <property type="entry name" value="DNA_pol3_delta2"/>
    <property type="match status" value="1"/>
</dbReference>
<evidence type="ECO:0000313" key="1">
    <source>
        <dbReference type="EMBL" id="OGG91959.1"/>
    </source>
</evidence>
<accession>A0A1F6G1H1</accession>
<dbReference type="Proteomes" id="UP000178601">
    <property type="component" value="Unassembled WGS sequence"/>
</dbReference>